<dbReference type="AlphaFoldDB" id="A0A8X6NX76"/>
<reference evidence="1" key="1">
    <citation type="submission" date="2020-08" db="EMBL/GenBank/DDBJ databases">
        <title>Multicomponent nature underlies the extraordinary mechanical properties of spider dragline silk.</title>
        <authorList>
            <person name="Kono N."/>
            <person name="Nakamura H."/>
            <person name="Mori M."/>
            <person name="Yoshida Y."/>
            <person name="Ohtoshi R."/>
            <person name="Malay A.D."/>
            <person name="Moran D.A.P."/>
            <person name="Tomita M."/>
            <person name="Numata K."/>
            <person name="Arakawa K."/>
        </authorList>
    </citation>
    <scope>NUCLEOTIDE SEQUENCE</scope>
</reference>
<name>A0A8X6NX76_NEPPI</name>
<dbReference type="EMBL" id="BMAW01063478">
    <property type="protein sequence ID" value="GFT40443.1"/>
    <property type="molecule type" value="Genomic_DNA"/>
</dbReference>
<organism evidence="1 2">
    <name type="scientific">Nephila pilipes</name>
    <name type="common">Giant wood spider</name>
    <name type="synonym">Nephila maculata</name>
    <dbReference type="NCBI Taxonomy" id="299642"/>
    <lineage>
        <taxon>Eukaryota</taxon>
        <taxon>Metazoa</taxon>
        <taxon>Ecdysozoa</taxon>
        <taxon>Arthropoda</taxon>
        <taxon>Chelicerata</taxon>
        <taxon>Arachnida</taxon>
        <taxon>Araneae</taxon>
        <taxon>Araneomorphae</taxon>
        <taxon>Entelegynae</taxon>
        <taxon>Araneoidea</taxon>
        <taxon>Nephilidae</taxon>
        <taxon>Nephila</taxon>
    </lineage>
</organism>
<proteinExistence type="predicted"/>
<accession>A0A8X6NX76</accession>
<evidence type="ECO:0000313" key="1">
    <source>
        <dbReference type="EMBL" id="GFT40443.1"/>
    </source>
</evidence>
<keyword evidence="2" id="KW-1185">Reference proteome</keyword>
<dbReference type="Proteomes" id="UP000887013">
    <property type="component" value="Unassembled WGS sequence"/>
</dbReference>
<comment type="caution">
    <text evidence="1">The sequence shown here is derived from an EMBL/GenBank/DDBJ whole genome shotgun (WGS) entry which is preliminary data.</text>
</comment>
<gene>
    <name evidence="1" type="ORF">NPIL_132831</name>
</gene>
<sequence length="84" mass="9598">MPLGIQKFFIRRAWLAKSGCKFFSRKEKNGQKSRMIISGETESIYLHAEKATYCGLRLDPQCCRSKCLGLPRAPSKSLFALKDR</sequence>
<evidence type="ECO:0000313" key="2">
    <source>
        <dbReference type="Proteomes" id="UP000887013"/>
    </source>
</evidence>
<protein>
    <submittedName>
        <fullName evidence="1">Uncharacterized protein</fullName>
    </submittedName>
</protein>